<feature type="chain" id="PRO_5035272551" evidence="2">
    <location>
        <begin position="28"/>
        <end position="420"/>
    </location>
</feature>
<evidence type="ECO:0000256" key="2">
    <source>
        <dbReference type="SAM" id="SignalP"/>
    </source>
</evidence>
<protein>
    <submittedName>
        <fullName evidence="3">Uncharacterized protein</fullName>
    </submittedName>
</protein>
<dbReference type="RefSeq" id="WP_239126138.1">
    <property type="nucleotide sequence ID" value="NZ_BONF01000042.1"/>
</dbReference>
<feature type="region of interest" description="Disordered" evidence="1">
    <location>
        <begin position="345"/>
        <end position="377"/>
    </location>
</feature>
<comment type="caution">
    <text evidence="3">The sequence shown here is derived from an EMBL/GenBank/DDBJ whole genome shotgun (WGS) entry which is preliminary data.</text>
</comment>
<name>A0A8J3JQ97_9ACTN</name>
<dbReference type="AlphaFoldDB" id="A0A8J3JQ97"/>
<proteinExistence type="predicted"/>
<dbReference type="EMBL" id="BONF01000042">
    <property type="protein sequence ID" value="GIF84937.1"/>
    <property type="molecule type" value="Genomic_DNA"/>
</dbReference>
<evidence type="ECO:0000313" key="3">
    <source>
        <dbReference type="EMBL" id="GIF84937.1"/>
    </source>
</evidence>
<dbReference type="PROSITE" id="PS51257">
    <property type="entry name" value="PROKAR_LIPOPROTEIN"/>
    <property type="match status" value="1"/>
</dbReference>
<evidence type="ECO:0000256" key="1">
    <source>
        <dbReference type="SAM" id="MobiDB-lite"/>
    </source>
</evidence>
<dbReference type="Proteomes" id="UP000601223">
    <property type="component" value="Unassembled WGS sequence"/>
</dbReference>
<accession>A0A8J3JQ97</accession>
<keyword evidence="4" id="KW-1185">Reference proteome</keyword>
<dbReference type="Gene3D" id="2.130.10.10">
    <property type="entry name" value="YVTN repeat-like/Quinoprotein amine dehydrogenase"/>
    <property type="match status" value="1"/>
</dbReference>
<feature type="signal peptide" evidence="2">
    <location>
        <begin position="1"/>
        <end position="27"/>
    </location>
</feature>
<dbReference type="InterPro" id="IPR011047">
    <property type="entry name" value="Quinoprotein_ADH-like_sf"/>
</dbReference>
<dbReference type="SUPFAM" id="SSF50998">
    <property type="entry name" value="Quinoprotein alcohol dehydrogenase-like"/>
    <property type="match status" value="1"/>
</dbReference>
<evidence type="ECO:0000313" key="4">
    <source>
        <dbReference type="Proteomes" id="UP000601223"/>
    </source>
</evidence>
<organism evidence="3 4">
    <name type="scientific">Catellatospora bangladeshensis</name>
    <dbReference type="NCBI Taxonomy" id="310355"/>
    <lineage>
        <taxon>Bacteria</taxon>
        <taxon>Bacillati</taxon>
        <taxon>Actinomycetota</taxon>
        <taxon>Actinomycetes</taxon>
        <taxon>Micromonosporales</taxon>
        <taxon>Micromonosporaceae</taxon>
        <taxon>Catellatospora</taxon>
    </lineage>
</organism>
<sequence>MRRNRATLSTVTALTACLLAAAAPAAAAPPQPVQDDPADWTPHLTDGEVWALARVGDTVLVAGEFGAVTSADKATRYERHNLMAFRISDGTVLDLAPKFDGPVYALAPGPDGTVIAAGDFRAVDGLPQRAITRLDLVTGRPVPGFAPKITGEVLTLARHDHDLYVGGRIAVDGQTYSRGLIRMSADTGALDPAFDARLAAPADRPVKVQDVAISPDGARLLAIGSFTTADSNPREQVAMLDISTPAAKVTDWHTGFYGLDDCGDGFHTYLRAADFSPDGRFAVIVTSGHSSDDELACGTAARYETAGHGEQQPTWVNHTGGNSLFAVEVTPAAVYVGGHLQWLDNPDGDKSKGPGAVDRKGIGAIDPRSGRALPWNPTRTRGEGLRAFLSIAKGLFVGSDTDRLGHEYHGRVGFFPRRSQ</sequence>
<reference evidence="3 4" key="1">
    <citation type="submission" date="2021-01" db="EMBL/GenBank/DDBJ databases">
        <title>Whole genome shotgun sequence of Catellatospora bangladeshensis NBRC 107357.</title>
        <authorList>
            <person name="Komaki H."/>
            <person name="Tamura T."/>
        </authorList>
    </citation>
    <scope>NUCLEOTIDE SEQUENCE [LARGE SCALE GENOMIC DNA]</scope>
    <source>
        <strain evidence="3 4">NBRC 107357</strain>
    </source>
</reference>
<dbReference type="InterPro" id="IPR015943">
    <property type="entry name" value="WD40/YVTN_repeat-like_dom_sf"/>
</dbReference>
<feature type="compositionally biased region" description="Basic and acidic residues" evidence="1">
    <location>
        <begin position="347"/>
        <end position="361"/>
    </location>
</feature>
<gene>
    <name evidence="3" type="ORF">Cba03nite_62860</name>
</gene>
<keyword evidence="2" id="KW-0732">Signal</keyword>